<dbReference type="Gene3D" id="2.120.10.30">
    <property type="entry name" value="TolB, C-terminal domain"/>
    <property type="match status" value="1"/>
</dbReference>
<dbReference type="Proteomes" id="UP001302349">
    <property type="component" value="Chromosome"/>
</dbReference>
<evidence type="ECO:0000313" key="1">
    <source>
        <dbReference type="EMBL" id="WOK06129.1"/>
    </source>
</evidence>
<dbReference type="InterPro" id="IPR011042">
    <property type="entry name" value="6-blade_b-propeller_TolB-like"/>
</dbReference>
<dbReference type="PANTHER" id="PTHR36842">
    <property type="entry name" value="PROTEIN TOLB HOMOLOG"/>
    <property type="match status" value="1"/>
</dbReference>
<sequence>MENNPTTLKWNEIITDNFNVLFPEGFEKEGQRMASTLEHLHGPVSRSLGKKPRPIPILLQNQGVISNGFVTLGPRRSEFYTSPPQDYKFLGNNDWLNTLATHEFRHVVQYDKAITGISKLGYWFFGEDVLAGLAFISTPLWLWEGDAVGIETAMSGSGRGRIPYFQALHRANVLDRGGFKYQKQYLRSYKDQVPNHYLTGYLMTTFLRKTYGDDILDRVTERSFSWPILPFTFSRALKKETGLNLTRNYNLMTEEMEGLYENQVADLTLTSFESVNQKRGKAYTEYAYPQLSADQSVLAVRYGIGDISQLVEQESNGSWRVLHTLGVWEDNGYLSSGGDKVVWNEILFHPRWDKTTYSSIKVFDLKTGKAATLGKRKRYKGAGISPDGTTVITIESSIDNQFNIVLLDAKSGNVLNRFENPGNHYYSMAQFASDGLSIVALKHAAPRKSIVSIDVKSGQETEWIISSTENLGHPVLTDDWLLYASDASGLDNLYAFNLSSKERFQITSSRLGAYNPSVTSDGSWIYYNEMTKDGWDIVRIPFEPASWTKLQDMVVNPVNYFEPLVAQENQADILNTVPEVTFNVKKYQQFKHLFRPYGWGWINTLSDRQIELGLYSQNILSTMYMDAGYTVNLTEGTGYWSANLSYQGLPVILDAGVLSGTRSVFENVNNDNRLYTWTEKGLNGGLRIPFHFTHSKYQEDASVSAVFSSTLVEDYANPVLDIDQQRNGSLYSAQYSLSYSRLLKQSKRDIYPKWGQSVSLSYFDTPLKGSDYLSTLWSGEAYLYLPGVLKHHSVRLRGAYQKEDINNYRFRSQVQYVRGYGYTSFKDLTTFSANYALPLVYPDLALGPLLYVQRVRANAFYDYGIGTTPSSDVTFSSVGLDLFLDYNIMRYLPVFSTGVRMVYIPDQDTYVFNVLLGSIGF</sequence>
<evidence type="ECO:0000313" key="2">
    <source>
        <dbReference type="Proteomes" id="UP001302349"/>
    </source>
</evidence>
<dbReference type="EMBL" id="CP136051">
    <property type="protein sequence ID" value="WOK06129.1"/>
    <property type="molecule type" value="Genomic_DNA"/>
</dbReference>
<reference evidence="1 2" key="1">
    <citation type="journal article" date="2023" name="Microbiol. Resour. Announc.">
        <title>Complete Genome Sequence of Imperialibacter roseus strain P4T.</title>
        <authorList>
            <person name="Tizabi D.R."/>
            <person name="Bachvaroff T."/>
            <person name="Hill R.T."/>
        </authorList>
    </citation>
    <scope>NUCLEOTIDE SEQUENCE [LARGE SCALE GENOMIC DNA]</scope>
    <source>
        <strain evidence="1 2">P4T</strain>
    </source>
</reference>
<proteinExistence type="predicted"/>
<name>A0ABZ0INU0_9BACT</name>
<accession>A0ABZ0INU0</accession>
<keyword evidence="2" id="KW-1185">Reference proteome</keyword>
<protein>
    <submittedName>
        <fullName evidence="1">DUF5050 domain-containing protein</fullName>
    </submittedName>
</protein>
<dbReference type="PANTHER" id="PTHR36842:SF1">
    <property type="entry name" value="PROTEIN TOLB"/>
    <property type="match status" value="1"/>
</dbReference>
<dbReference type="RefSeq" id="WP_317488866.1">
    <property type="nucleotide sequence ID" value="NZ_CP136051.1"/>
</dbReference>
<organism evidence="1 2">
    <name type="scientific">Imperialibacter roseus</name>
    <dbReference type="NCBI Taxonomy" id="1324217"/>
    <lineage>
        <taxon>Bacteria</taxon>
        <taxon>Pseudomonadati</taxon>
        <taxon>Bacteroidota</taxon>
        <taxon>Cytophagia</taxon>
        <taxon>Cytophagales</taxon>
        <taxon>Flammeovirgaceae</taxon>
        <taxon>Imperialibacter</taxon>
    </lineage>
</organism>
<gene>
    <name evidence="1" type="ORF">RT717_23925</name>
</gene>
<dbReference type="SUPFAM" id="SSF82171">
    <property type="entry name" value="DPP6 N-terminal domain-like"/>
    <property type="match status" value="1"/>
</dbReference>